<feature type="transmembrane region" description="Helical" evidence="5">
    <location>
        <begin position="372"/>
        <end position="396"/>
    </location>
</feature>
<dbReference type="InterPro" id="IPR005828">
    <property type="entry name" value="MFS_sugar_transport-like"/>
</dbReference>
<evidence type="ECO:0000313" key="7">
    <source>
        <dbReference type="Proteomes" id="UP001153620"/>
    </source>
</evidence>
<evidence type="ECO:0000256" key="1">
    <source>
        <dbReference type="ARBA" id="ARBA00004370"/>
    </source>
</evidence>
<keyword evidence="7" id="KW-1185">Reference proteome</keyword>
<proteinExistence type="predicted"/>
<evidence type="ECO:0000256" key="2">
    <source>
        <dbReference type="ARBA" id="ARBA00022692"/>
    </source>
</evidence>
<feature type="transmembrane region" description="Helical" evidence="5">
    <location>
        <begin position="279"/>
        <end position="301"/>
    </location>
</feature>
<reference evidence="6" key="1">
    <citation type="submission" date="2022-01" db="EMBL/GenBank/DDBJ databases">
        <authorList>
            <person name="King R."/>
        </authorList>
    </citation>
    <scope>NUCLEOTIDE SEQUENCE</scope>
</reference>
<dbReference type="PANTHER" id="PTHR23529:SF2">
    <property type="entry name" value="GH19118P-RELATED"/>
    <property type="match status" value="1"/>
</dbReference>
<feature type="transmembrane region" description="Helical" evidence="5">
    <location>
        <begin position="39"/>
        <end position="58"/>
    </location>
</feature>
<evidence type="ECO:0000256" key="5">
    <source>
        <dbReference type="SAM" id="Phobius"/>
    </source>
</evidence>
<dbReference type="Pfam" id="PF00083">
    <property type="entry name" value="Sugar_tr"/>
    <property type="match status" value="1"/>
</dbReference>
<keyword evidence="3 5" id="KW-1133">Transmembrane helix</keyword>
<dbReference type="SUPFAM" id="SSF103473">
    <property type="entry name" value="MFS general substrate transporter"/>
    <property type="match status" value="1"/>
</dbReference>
<organism evidence="6 7">
    <name type="scientific">Chironomus riparius</name>
    <dbReference type="NCBI Taxonomy" id="315576"/>
    <lineage>
        <taxon>Eukaryota</taxon>
        <taxon>Metazoa</taxon>
        <taxon>Ecdysozoa</taxon>
        <taxon>Arthropoda</taxon>
        <taxon>Hexapoda</taxon>
        <taxon>Insecta</taxon>
        <taxon>Pterygota</taxon>
        <taxon>Neoptera</taxon>
        <taxon>Endopterygota</taxon>
        <taxon>Diptera</taxon>
        <taxon>Nematocera</taxon>
        <taxon>Chironomoidea</taxon>
        <taxon>Chironomidae</taxon>
        <taxon>Chironominae</taxon>
        <taxon>Chironomus</taxon>
    </lineage>
</organism>
<dbReference type="GO" id="GO:0022857">
    <property type="term" value="F:transmembrane transporter activity"/>
    <property type="evidence" value="ECO:0007669"/>
    <property type="project" value="InterPro"/>
</dbReference>
<comment type="subcellular location">
    <subcellularLocation>
        <location evidence="1">Membrane</location>
    </subcellularLocation>
</comment>
<keyword evidence="2 5" id="KW-0812">Transmembrane</keyword>
<dbReference type="GO" id="GO:0016020">
    <property type="term" value="C:membrane"/>
    <property type="evidence" value="ECO:0007669"/>
    <property type="project" value="UniProtKB-SubCell"/>
</dbReference>
<dbReference type="PANTHER" id="PTHR23529">
    <property type="entry name" value="GH19118P-RELATED"/>
    <property type="match status" value="1"/>
</dbReference>
<dbReference type="EMBL" id="OU895880">
    <property type="protein sequence ID" value="CAG9811978.1"/>
    <property type="molecule type" value="Genomic_DNA"/>
</dbReference>
<feature type="transmembrane region" description="Helical" evidence="5">
    <location>
        <begin position="347"/>
        <end position="366"/>
    </location>
</feature>
<evidence type="ECO:0000256" key="3">
    <source>
        <dbReference type="ARBA" id="ARBA00022989"/>
    </source>
</evidence>
<gene>
    <name evidence="6" type="ORF">CHIRRI_LOCUS14785</name>
</gene>
<evidence type="ECO:0000256" key="4">
    <source>
        <dbReference type="ARBA" id="ARBA00023136"/>
    </source>
</evidence>
<dbReference type="AlphaFoldDB" id="A0A9N9SAA3"/>
<feature type="transmembrane region" description="Helical" evidence="5">
    <location>
        <begin position="108"/>
        <end position="126"/>
    </location>
</feature>
<feature type="transmembrane region" description="Helical" evidence="5">
    <location>
        <begin position="132"/>
        <end position="153"/>
    </location>
</feature>
<feature type="transmembrane region" description="Helical" evidence="5">
    <location>
        <begin position="78"/>
        <end position="101"/>
    </location>
</feature>
<accession>A0A9N9SAA3</accession>
<dbReference type="OrthoDB" id="6612291at2759"/>
<feature type="transmembrane region" description="Helical" evidence="5">
    <location>
        <begin position="202"/>
        <end position="222"/>
    </location>
</feature>
<feature type="transmembrane region" description="Helical" evidence="5">
    <location>
        <begin position="165"/>
        <end position="182"/>
    </location>
</feature>
<evidence type="ECO:0008006" key="8">
    <source>
        <dbReference type="Google" id="ProtNLM"/>
    </source>
</evidence>
<feature type="transmembrane region" description="Helical" evidence="5">
    <location>
        <begin position="408"/>
        <end position="431"/>
    </location>
</feature>
<dbReference type="InterPro" id="IPR036259">
    <property type="entry name" value="MFS_trans_sf"/>
</dbReference>
<dbReference type="Gene3D" id="1.20.1250.20">
    <property type="entry name" value="MFS general substrate transporter like domains"/>
    <property type="match status" value="1"/>
</dbReference>
<evidence type="ECO:0000313" key="6">
    <source>
        <dbReference type="EMBL" id="CAG9811978.1"/>
    </source>
</evidence>
<dbReference type="Proteomes" id="UP001153620">
    <property type="component" value="Chromosome 4"/>
</dbReference>
<feature type="transmembrane region" description="Helical" evidence="5">
    <location>
        <begin position="321"/>
        <end position="340"/>
    </location>
</feature>
<keyword evidence="4 5" id="KW-0472">Membrane</keyword>
<protein>
    <recommendedName>
        <fullName evidence="8">Sugar transporter</fullName>
    </recommendedName>
</protein>
<reference evidence="6" key="2">
    <citation type="submission" date="2022-10" db="EMBL/GenBank/DDBJ databases">
        <authorList>
            <consortium name="ENA_rothamsted_submissions"/>
            <consortium name="culmorum"/>
            <person name="King R."/>
        </authorList>
    </citation>
    <scope>NUCLEOTIDE SEQUENCE</scope>
</reference>
<feature type="transmembrane region" description="Helical" evidence="5">
    <location>
        <begin position="437"/>
        <end position="455"/>
    </location>
</feature>
<sequence>MSVKEEILKFEKCEAKDLNPKTLFEWVDFFQKNKPQINGLVAGIMLIIFGGQNVGWGIFNNHLRVQPWSGGYEDDGAIFWTIISWFIANIFGLILGSFLVCRYTKMKIYILASILSSISATFFVVYPTNISIIQLARIIASISNGIVYLVILIHASELSIPRIRGYHISVINMCNIVGVLLTSSNLSHVYKTRTYENDPTKMLGYTGLICFLTGLILALFLNRESPVFLIQKYKEKEALNNLMRLRSESHETLSIRDEFNELIQMVKEDSQSSMNITHYCYQFIIVISLKSLFVFSFNMPLNIYFLNLAKINFYDGEVDNTGLYLLSARLTAMIISMILIDFKRIKLFLFSSVGCGIILIFLSQFTVKDDSIYSAIISIIFQIFAGFGISFVSDIYSVDSVNTKIKPIFIALTTSYEILLQIILIVAYFYFTMSISNLLLIFGLVMIFPLLAYPFNSKYKILPDTSGLSLRRARNKFL</sequence>
<name>A0A9N9SAA3_9DIPT</name>